<dbReference type="STRING" id="765440.A0A0C3G734"/>
<reference evidence="8" key="2">
    <citation type="submission" date="2015-01" db="EMBL/GenBank/DDBJ databases">
        <title>Evolutionary Origins and Diversification of the Mycorrhizal Mutualists.</title>
        <authorList>
            <consortium name="DOE Joint Genome Institute"/>
            <consortium name="Mycorrhizal Genomics Consortium"/>
            <person name="Kohler A."/>
            <person name="Kuo A."/>
            <person name="Nagy L.G."/>
            <person name="Floudas D."/>
            <person name="Copeland A."/>
            <person name="Barry K.W."/>
            <person name="Cichocki N."/>
            <person name="Veneault-Fourrey C."/>
            <person name="LaButti K."/>
            <person name="Lindquist E.A."/>
            <person name="Lipzen A."/>
            <person name="Lundell T."/>
            <person name="Morin E."/>
            <person name="Murat C."/>
            <person name="Riley R."/>
            <person name="Ohm R."/>
            <person name="Sun H."/>
            <person name="Tunlid A."/>
            <person name="Henrissat B."/>
            <person name="Grigoriev I.V."/>
            <person name="Hibbett D.S."/>
            <person name="Martin F."/>
        </authorList>
    </citation>
    <scope>NUCLEOTIDE SEQUENCE [LARGE SCALE GENOMIC DNA]</scope>
    <source>
        <strain evidence="8">F 1598</strain>
    </source>
</reference>
<evidence type="ECO:0000313" key="7">
    <source>
        <dbReference type="EMBL" id="KIM92045.1"/>
    </source>
</evidence>
<reference evidence="7 8" key="1">
    <citation type="submission" date="2014-04" db="EMBL/GenBank/DDBJ databases">
        <authorList>
            <consortium name="DOE Joint Genome Institute"/>
            <person name="Kuo A."/>
            <person name="Tarkka M."/>
            <person name="Buscot F."/>
            <person name="Kohler A."/>
            <person name="Nagy L.G."/>
            <person name="Floudas D."/>
            <person name="Copeland A."/>
            <person name="Barry K.W."/>
            <person name="Cichocki N."/>
            <person name="Veneault-Fourrey C."/>
            <person name="LaButti K."/>
            <person name="Lindquist E.A."/>
            <person name="Lipzen A."/>
            <person name="Lundell T."/>
            <person name="Morin E."/>
            <person name="Murat C."/>
            <person name="Sun H."/>
            <person name="Tunlid A."/>
            <person name="Henrissat B."/>
            <person name="Grigoriev I.V."/>
            <person name="Hibbett D.S."/>
            <person name="Martin F."/>
            <person name="Nordberg H.P."/>
            <person name="Cantor M.N."/>
            <person name="Hua S.X."/>
        </authorList>
    </citation>
    <scope>NUCLEOTIDE SEQUENCE [LARGE SCALE GENOMIC DNA]</scope>
    <source>
        <strain evidence="7 8">F 1598</strain>
    </source>
</reference>
<dbReference type="GO" id="GO:0071949">
    <property type="term" value="F:FAD binding"/>
    <property type="evidence" value="ECO:0007669"/>
    <property type="project" value="InterPro"/>
</dbReference>
<dbReference type="InterPro" id="IPR050493">
    <property type="entry name" value="FAD-dep_Monooxygenase_BioMet"/>
</dbReference>
<dbReference type="OrthoDB" id="47494at2759"/>
<dbReference type="PANTHER" id="PTHR13789:SF309">
    <property type="entry name" value="PUTATIVE (AFU_ORTHOLOGUE AFUA_6G14510)-RELATED"/>
    <property type="match status" value="1"/>
</dbReference>
<keyword evidence="2" id="KW-0285">Flavoprotein</keyword>
<dbReference type="GO" id="GO:0004497">
    <property type="term" value="F:monooxygenase activity"/>
    <property type="evidence" value="ECO:0007669"/>
    <property type="project" value="UniProtKB-KW"/>
</dbReference>
<dbReference type="HOGENOM" id="CLU_009665_19_5_1"/>
<dbReference type="AlphaFoldDB" id="A0A0C3G734"/>
<dbReference type="Proteomes" id="UP000054166">
    <property type="component" value="Unassembled WGS sequence"/>
</dbReference>
<dbReference type="Pfam" id="PF01494">
    <property type="entry name" value="FAD_binding_3"/>
    <property type="match status" value="1"/>
</dbReference>
<evidence type="ECO:0000256" key="5">
    <source>
        <dbReference type="ARBA" id="ARBA00023033"/>
    </source>
</evidence>
<evidence type="ECO:0000313" key="8">
    <source>
        <dbReference type="Proteomes" id="UP000054166"/>
    </source>
</evidence>
<evidence type="ECO:0000256" key="3">
    <source>
        <dbReference type="ARBA" id="ARBA00022827"/>
    </source>
</evidence>
<dbReference type="InterPro" id="IPR036188">
    <property type="entry name" value="FAD/NAD-bd_sf"/>
</dbReference>
<evidence type="ECO:0000256" key="1">
    <source>
        <dbReference type="ARBA" id="ARBA00007992"/>
    </source>
</evidence>
<keyword evidence="8" id="KW-1185">Reference proteome</keyword>
<feature type="domain" description="FAD-binding" evidence="6">
    <location>
        <begin position="3"/>
        <end position="357"/>
    </location>
</feature>
<sequence>MSETKVIIVGCGIAGPVLATFLKLKGYNVVVYERFKSDRESGSRLLLQPNGLRVLSLISGLDADQIPGQYIERMCFRSWMPEENATLAESDVPAKAKLRFGYQMKAVERTGFRRLIAQIARDHGVEIHWEHTLVSLEQGVDEVTLNFENGHTDTASFVIGCDGIHSNTRGSIFGHEKPDFTGFIQTAGESLTPNAYLGKYTLTNIYSNGAAMVVYPVNPTTTAWAVTQRGDEAKDTWRFAVDQQMQEDFKNGPLADWGFEGEGLVKSAKKMVKYGLYDRPELKSWHKGRVVLLGDAAHPTTPHLGQGANQAFEDIYHLVRLLVRHNPTASSPSTELLSTIFSEYESIRLPKAAALVQGAKKMGESRIVGGVEMCLARNMTVRKNWEDDENVLNTMSPSLSGPFEGESEI</sequence>
<name>A0A0C3G734_PILCF</name>
<dbReference type="InterPro" id="IPR002938">
    <property type="entry name" value="FAD-bd"/>
</dbReference>
<evidence type="ECO:0000259" key="6">
    <source>
        <dbReference type="Pfam" id="PF01494"/>
    </source>
</evidence>
<keyword evidence="5" id="KW-0503">Monooxygenase</keyword>
<gene>
    <name evidence="7" type="ORF">PILCRDRAFT_810062</name>
</gene>
<dbReference type="PANTHER" id="PTHR13789">
    <property type="entry name" value="MONOOXYGENASE"/>
    <property type="match status" value="1"/>
</dbReference>
<evidence type="ECO:0000256" key="4">
    <source>
        <dbReference type="ARBA" id="ARBA00023002"/>
    </source>
</evidence>
<dbReference type="Gene3D" id="3.50.50.60">
    <property type="entry name" value="FAD/NAD(P)-binding domain"/>
    <property type="match status" value="1"/>
</dbReference>
<organism evidence="7 8">
    <name type="scientific">Piloderma croceum (strain F 1598)</name>
    <dbReference type="NCBI Taxonomy" id="765440"/>
    <lineage>
        <taxon>Eukaryota</taxon>
        <taxon>Fungi</taxon>
        <taxon>Dikarya</taxon>
        <taxon>Basidiomycota</taxon>
        <taxon>Agaricomycotina</taxon>
        <taxon>Agaricomycetes</taxon>
        <taxon>Agaricomycetidae</taxon>
        <taxon>Atheliales</taxon>
        <taxon>Atheliaceae</taxon>
        <taxon>Piloderma</taxon>
    </lineage>
</organism>
<evidence type="ECO:0000256" key="2">
    <source>
        <dbReference type="ARBA" id="ARBA00022630"/>
    </source>
</evidence>
<protein>
    <recommendedName>
        <fullName evidence="6">FAD-binding domain-containing protein</fullName>
    </recommendedName>
</protein>
<comment type="similarity">
    <text evidence="1">Belongs to the paxM FAD-dependent monooxygenase family.</text>
</comment>
<dbReference type="InParanoid" id="A0A0C3G734"/>
<accession>A0A0C3G734</accession>
<dbReference type="PRINTS" id="PR00420">
    <property type="entry name" value="RNGMNOXGNASE"/>
</dbReference>
<dbReference type="SUPFAM" id="SSF51905">
    <property type="entry name" value="FAD/NAD(P)-binding domain"/>
    <property type="match status" value="1"/>
</dbReference>
<proteinExistence type="inferred from homology"/>
<keyword evidence="4" id="KW-0560">Oxidoreductase</keyword>
<dbReference type="EMBL" id="KN832970">
    <property type="protein sequence ID" value="KIM92045.1"/>
    <property type="molecule type" value="Genomic_DNA"/>
</dbReference>
<keyword evidence="3" id="KW-0274">FAD</keyword>